<organism evidence="2 3">
    <name type="scientific">Jiella sonneratiae</name>
    <dbReference type="NCBI Taxonomy" id="2816856"/>
    <lineage>
        <taxon>Bacteria</taxon>
        <taxon>Pseudomonadati</taxon>
        <taxon>Pseudomonadota</taxon>
        <taxon>Alphaproteobacteria</taxon>
        <taxon>Hyphomicrobiales</taxon>
        <taxon>Aurantimonadaceae</taxon>
        <taxon>Jiella</taxon>
    </lineage>
</organism>
<name>A0ABS3J8K6_9HYPH</name>
<dbReference type="EMBL" id="JAFMPY010000029">
    <property type="protein sequence ID" value="MBO0906002.1"/>
    <property type="molecule type" value="Genomic_DNA"/>
</dbReference>
<dbReference type="Proteomes" id="UP000664288">
    <property type="component" value="Unassembled WGS sequence"/>
</dbReference>
<dbReference type="InterPro" id="IPR058575">
    <property type="entry name" value="NTP_transf_8_dom"/>
</dbReference>
<dbReference type="Pfam" id="PF12281">
    <property type="entry name" value="NTP_transf_8"/>
    <property type="match status" value="1"/>
</dbReference>
<proteinExistence type="predicted"/>
<protein>
    <recommendedName>
        <fullName evidence="1">Nucleotidyltransferase-like domain-containing protein</fullName>
    </recommendedName>
</protein>
<feature type="domain" description="Nucleotidyltransferase-like" evidence="1">
    <location>
        <begin position="112"/>
        <end position="319"/>
    </location>
</feature>
<keyword evidence="3" id="KW-1185">Reference proteome</keyword>
<dbReference type="RefSeq" id="WP_207352636.1">
    <property type="nucleotide sequence ID" value="NZ_JAFMPY010000029.1"/>
</dbReference>
<evidence type="ECO:0000313" key="2">
    <source>
        <dbReference type="EMBL" id="MBO0906002.1"/>
    </source>
</evidence>
<reference evidence="2 3" key="1">
    <citation type="submission" date="2021-03" db="EMBL/GenBank/DDBJ databases">
        <title>Whole genome sequence of Jiella sp. MQZ13P-4.</title>
        <authorList>
            <person name="Tuo L."/>
        </authorList>
    </citation>
    <scope>NUCLEOTIDE SEQUENCE [LARGE SCALE GENOMIC DNA]</scope>
    <source>
        <strain evidence="2 3">MQZ13P-4</strain>
    </source>
</reference>
<evidence type="ECO:0000313" key="3">
    <source>
        <dbReference type="Proteomes" id="UP000664288"/>
    </source>
</evidence>
<accession>A0ABS3J8K6</accession>
<gene>
    <name evidence="2" type="ORF">J1C47_20330</name>
</gene>
<evidence type="ECO:0000259" key="1">
    <source>
        <dbReference type="Pfam" id="PF12281"/>
    </source>
</evidence>
<comment type="caution">
    <text evidence="2">The sequence shown here is derived from an EMBL/GenBank/DDBJ whole genome shotgun (WGS) entry which is preliminary data.</text>
</comment>
<sequence length="342" mass="37675">MNFRPLRLDQSRQVADLGQVYATMIDGRDRLAHHRGTMRWKTIKGRDYLYRRSGVKDVSLGPRSADTEKTKAAFDEAKADARAIHDAARRRIEEMAPVNRAMGLGRLPVIAARILRKLDDAGLLGSSVCIVGTNALHCYEAMAGGHFATELASTEDIDLLFDSRAHMQIASDTFPAAGLVGMLQSVDRSFRKLANGFRMANRDNYLVDLIAPVPKDAARSPPQRVGDVEGDLVAVEIRGLEWLVNGPKVSAVVVDMRGLPAPMVCVDPRYFALHKLWVSETDDREAARRRRDRAQAVAVGNLVTTHLPSLRFDDRSLEALPKALRDRAGELAGEASAEGADW</sequence>